<dbReference type="InterPro" id="IPR000209">
    <property type="entry name" value="Peptidase_S8/S53_dom"/>
</dbReference>
<dbReference type="PROSITE" id="PS51892">
    <property type="entry name" value="SUBTILASE"/>
    <property type="match status" value="1"/>
</dbReference>
<dbReference type="InterPro" id="IPR007280">
    <property type="entry name" value="Peptidase_C_arc/bac"/>
</dbReference>
<dbReference type="InterPro" id="IPR050131">
    <property type="entry name" value="Peptidase_S8_subtilisin-like"/>
</dbReference>
<evidence type="ECO:0000313" key="10">
    <source>
        <dbReference type="EMBL" id="MFK2854005.1"/>
    </source>
</evidence>
<keyword evidence="3 5" id="KW-0378">Hydrolase</keyword>
<dbReference type="Pfam" id="PF00082">
    <property type="entry name" value="Peptidase_S8"/>
    <property type="match status" value="1"/>
</dbReference>
<evidence type="ECO:0000256" key="7">
    <source>
        <dbReference type="SAM" id="SignalP"/>
    </source>
</evidence>
<feature type="domain" description="Peptidase C-terminal archaeal/bacterial" evidence="9">
    <location>
        <begin position="565"/>
        <end position="633"/>
    </location>
</feature>
<comment type="similarity">
    <text evidence="1 5 6">Belongs to the peptidase S8 family.</text>
</comment>
<feature type="active site" description="Charge relay system" evidence="5">
    <location>
        <position position="274"/>
    </location>
</feature>
<evidence type="ECO:0000256" key="5">
    <source>
        <dbReference type="PROSITE-ProRule" id="PRU01240"/>
    </source>
</evidence>
<protein>
    <submittedName>
        <fullName evidence="10">S8 family serine peptidase</fullName>
    </submittedName>
</protein>
<evidence type="ECO:0000256" key="4">
    <source>
        <dbReference type="ARBA" id="ARBA00022825"/>
    </source>
</evidence>
<dbReference type="Proteomes" id="UP001620409">
    <property type="component" value="Unassembled WGS sequence"/>
</dbReference>
<feature type="active site" description="Charge relay system" evidence="5">
    <location>
        <position position="464"/>
    </location>
</feature>
<evidence type="ECO:0000313" key="11">
    <source>
        <dbReference type="Proteomes" id="UP001620409"/>
    </source>
</evidence>
<dbReference type="PROSITE" id="PS00136">
    <property type="entry name" value="SUBTILASE_ASP"/>
    <property type="match status" value="1"/>
</dbReference>
<reference evidence="10 11" key="1">
    <citation type="submission" date="2020-10" db="EMBL/GenBank/DDBJ databases">
        <title>Phylogeny of dyella-like bacteria.</title>
        <authorList>
            <person name="Fu J."/>
        </authorList>
    </citation>
    <scope>NUCLEOTIDE SEQUENCE [LARGE SCALE GENOMIC DNA]</scope>
    <source>
        <strain evidence="10 11">DHG40</strain>
    </source>
</reference>
<evidence type="ECO:0000256" key="1">
    <source>
        <dbReference type="ARBA" id="ARBA00011073"/>
    </source>
</evidence>
<evidence type="ECO:0000259" key="8">
    <source>
        <dbReference type="Pfam" id="PF00082"/>
    </source>
</evidence>
<dbReference type="InterPro" id="IPR015500">
    <property type="entry name" value="Peptidase_S8_subtilisin-rel"/>
</dbReference>
<dbReference type="SUPFAM" id="SSF52743">
    <property type="entry name" value="Subtilisin-like"/>
    <property type="match status" value="1"/>
</dbReference>
<feature type="active site" description="Charge relay system" evidence="5">
    <location>
        <position position="205"/>
    </location>
</feature>
<accession>A0ABW8IGS0</accession>
<sequence length="650" mass="66083">MKSLHTLRIGALAAALFLSVSAIHAADAPTLPGKFVGVGQANQTYDRFIITYKDGTTERSSSDAVIQNVKTALGRVGLDRVTIASNGTTTPAVSASYQRKLAVGADLVRTSRKLNQSEANTLMAQIAADPSVAHVQPDYKMYVVKDFAAPASINAKANVALQTFTPDDPYYAKYQWHFFDPTGGANVNNAWDIADGSGITVAVIDTGITQHPDLDTSLADAGYDFISDSFVSGRATDGRVPGGWDTGDWDNTQPYLQECLGSNNPADGEPSSWHGTHVSGTIAELTNNGVGMAGIAYNAKVLPVRVLGHCGGYDSDISDAIEWASGGHVDGVPDNTHVAQVISMSLGGQEACTPDAPEYTAIQNAISRGTTVVVAAGNSSADVSGFTPASCPGVIAVASNGITGKRAFYSNYGKGVTLSAPGGGIYANDASSGNVVDNGFVWSSINDGATTPGNATYGGMAGTSQATPHVSGTVAMIIGATNAAGLATPSPSDIANILVKSARPFPVAQDHVIGAGIVDAAAAVNLALNGDTGNPGDGDSDPGITLTKGVILSGQNIGAGAAVRYSITVPAGATTLNIRTIGGSGGDVSLYVKAGSSPAADGSDADFSSVKPGNNEAVVIQKPEATTYYILVVGGESATSNLSVLADYTP</sequence>
<evidence type="ECO:0000259" key="9">
    <source>
        <dbReference type="Pfam" id="PF04151"/>
    </source>
</evidence>
<dbReference type="PANTHER" id="PTHR43806:SF11">
    <property type="entry name" value="CEREVISIN-RELATED"/>
    <property type="match status" value="1"/>
</dbReference>
<dbReference type="Pfam" id="PF04151">
    <property type="entry name" value="PPC"/>
    <property type="match status" value="1"/>
</dbReference>
<dbReference type="Gene3D" id="2.60.120.380">
    <property type="match status" value="1"/>
</dbReference>
<organism evidence="10 11">
    <name type="scientific">Dyella humi</name>
    <dbReference type="NCBI Taxonomy" id="1770547"/>
    <lineage>
        <taxon>Bacteria</taxon>
        <taxon>Pseudomonadati</taxon>
        <taxon>Pseudomonadota</taxon>
        <taxon>Gammaproteobacteria</taxon>
        <taxon>Lysobacterales</taxon>
        <taxon>Rhodanobacteraceae</taxon>
        <taxon>Dyella</taxon>
    </lineage>
</organism>
<dbReference type="InterPro" id="IPR036852">
    <property type="entry name" value="Peptidase_S8/S53_dom_sf"/>
</dbReference>
<keyword evidence="7" id="KW-0732">Signal</keyword>
<keyword evidence="2 5" id="KW-0645">Protease</keyword>
<proteinExistence type="inferred from homology"/>
<evidence type="ECO:0000256" key="3">
    <source>
        <dbReference type="ARBA" id="ARBA00022801"/>
    </source>
</evidence>
<keyword evidence="11" id="KW-1185">Reference proteome</keyword>
<dbReference type="PRINTS" id="PR00723">
    <property type="entry name" value="SUBTILISIN"/>
</dbReference>
<feature type="signal peptide" evidence="7">
    <location>
        <begin position="1"/>
        <end position="25"/>
    </location>
</feature>
<evidence type="ECO:0000256" key="2">
    <source>
        <dbReference type="ARBA" id="ARBA00022670"/>
    </source>
</evidence>
<dbReference type="PANTHER" id="PTHR43806">
    <property type="entry name" value="PEPTIDASE S8"/>
    <property type="match status" value="1"/>
</dbReference>
<dbReference type="PROSITE" id="PS00138">
    <property type="entry name" value="SUBTILASE_SER"/>
    <property type="match status" value="1"/>
</dbReference>
<dbReference type="EMBL" id="JADIKI010000022">
    <property type="protein sequence ID" value="MFK2854005.1"/>
    <property type="molecule type" value="Genomic_DNA"/>
</dbReference>
<feature type="chain" id="PRO_5046206036" evidence="7">
    <location>
        <begin position="26"/>
        <end position="650"/>
    </location>
</feature>
<dbReference type="InterPro" id="IPR023827">
    <property type="entry name" value="Peptidase_S8_Asp-AS"/>
</dbReference>
<dbReference type="RefSeq" id="WP_380007701.1">
    <property type="nucleotide sequence ID" value="NZ_JADIKI010000022.1"/>
</dbReference>
<feature type="domain" description="Peptidase S8/S53" evidence="8">
    <location>
        <begin position="196"/>
        <end position="516"/>
    </location>
</feature>
<keyword evidence="4 5" id="KW-0720">Serine protease</keyword>
<dbReference type="InterPro" id="IPR023828">
    <property type="entry name" value="Peptidase_S8_Ser-AS"/>
</dbReference>
<evidence type="ECO:0000256" key="6">
    <source>
        <dbReference type="RuleBase" id="RU003355"/>
    </source>
</evidence>
<gene>
    <name evidence="10" type="ORF">ISP18_05335</name>
</gene>
<name>A0ABW8IGS0_9GAMM</name>
<dbReference type="Gene3D" id="3.40.50.200">
    <property type="entry name" value="Peptidase S8/S53 domain"/>
    <property type="match status" value="1"/>
</dbReference>
<comment type="caution">
    <text evidence="10">The sequence shown here is derived from an EMBL/GenBank/DDBJ whole genome shotgun (WGS) entry which is preliminary data.</text>
</comment>